<reference evidence="3" key="2">
    <citation type="submission" date="2014-03" db="EMBL/GenBank/DDBJ databases">
        <title>Candidatus Competibacter-lineage genomes retrieved from metagenomes reveal functional metabolic diversity.</title>
        <authorList>
            <person name="McIlroy S.J."/>
            <person name="Albertsen M."/>
            <person name="Andresen E.K."/>
            <person name="Saunders A.M."/>
            <person name="Kristiansen R."/>
            <person name="Stokholm-Bjerregaard M."/>
            <person name="Nielsen K.L."/>
            <person name="Nielsen P.H."/>
        </authorList>
    </citation>
    <scope>NUCLEOTIDE SEQUENCE</scope>
    <source>
        <strain evidence="3">Run_A_D11</strain>
    </source>
</reference>
<dbReference type="AlphaFoldDB" id="W6MBJ1"/>
<dbReference type="Proteomes" id="UP000035760">
    <property type="component" value="Unassembled WGS sequence"/>
</dbReference>
<proteinExistence type="predicted"/>
<feature type="compositionally biased region" description="Polar residues" evidence="1">
    <location>
        <begin position="78"/>
        <end position="92"/>
    </location>
</feature>
<protein>
    <recommendedName>
        <fullName evidence="2">Insertion element IS402-like domain-containing protein</fullName>
    </recommendedName>
</protein>
<keyword evidence="4" id="KW-1185">Reference proteome</keyword>
<dbReference type="PANTHER" id="PTHR30007:SF0">
    <property type="entry name" value="TRANSPOSASE"/>
    <property type="match status" value="1"/>
</dbReference>
<dbReference type="PANTHER" id="PTHR30007">
    <property type="entry name" value="PHP DOMAIN PROTEIN"/>
    <property type="match status" value="1"/>
</dbReference>
<evidence type="ECO:0000256" key="1">
    <source>
        <dbReference type="SAM" id="MobiDB-lite"/>
    </source>
</evidence>
<dbReference type="STRING" id="1400863.BN873_520002"/>
<sequence>MGAGRPLEVDLRRVWDAILYINKTGCQWAYLPHDFPPRTTVNYHYIKWMTTGFFARVNAEVRRRVRKKTVETRNRVRGSSTVKASRAPQNLPKNPALTVIKRSRAESIIL</sequence>
<organism evidence="3 4">
    <name type="scientific">Candidatus Competibacter denitrificans Run_A_D11</name>
    <dbReference type="NCBI Taxonomy" id="1400863"/>
    <lineage>
        <taxon>Bacteria</taxon>
        <taxon>Pseudomonadati</taxon>
        <taxon>Pseudomonadota</taxon>
        <taxon>Gammaproteobacteria</taxon>
        <taxon>Candidatus Competibacteraceae</taxon>
        <taxon>Candidatus Competibacter</taxon>
    </lineage>
</organism>
<evidence type="ECO:0000313" key="4">
    <source>
        <dbReference type="Proteomes" id="UP000035760"/>
    </source>
</evidence>
<accession>W6MBJ1</accession>
<comment type="caution">
    <text evidence="3">The sequence shown here is derived from an EMBL/GenBank/DDBJ whole genome shotgun (WGS) entry which is preliminary data.</text>
</comment>
<dbReference type="EMBL" id="CBTJ020000061">
    <property type="protein sequence ID" value="CDI03510.1"/>
    <property type="molecule type" value="Genomic_DNA"/>
</dbReference>
<reference evidence="3" key="1">
    <citation type="submission" date="2013-07" db="EMBL/GenBank/DDBJ databases">
        <authorList>
            <person name="McIlroy S."/>
        </authorList>
    </citation>
    <scope>NUCLEOTIDE SEQUENCE [LARGE SCALE GENOMIC DNA]</scope>
    <source>
        <strain evidence="3">Run_A_D11</strain>
    </source>
</reference>
<name>W6MBJ1_9GAMM</name>
<dbReference type="InterPro" id="IPR025161">
    <property type="entry name" value="IS402-like_dom"/>
</dbReference>
<dbReference type="Pfam" id="PF13340">
    <property type="entry name" value="DUF4096"/>
    <property type="match status" value="1"/>
</dbReference>
<feature type="region of interest" description="Disordered" evidence="1">
    <location>
        <begin position="69"/>
        <end position="94"/>
    </location>
</feature>
<gene>
    <name evidence="3" type="ORF">BN873_520002</name>
</gene>
<evidence type="ECO:0000259" key="2">
    <source>
        <dbReference type="Pfam" id="PF13340"/>
    </source>
</evidence>
<evidence type="ECO:0000313" key="3">
    <source>
        <dbReference type="EMBL" id="CDI03510.1"/>
    </source>
</evidence>
<feature type="domain" description="Insertion element IS402-like" evidence="2">
    <location>
        <begin position="4"/>
        <end position="57"/>
    </location>
</feature>